<reference evidence="1" key="1">
    <citation type="submission" date="2023-05" db="EMBL/GenBank/DDBJ databases">
        <authorList>
            <consortium name="ELIXIR-Norway"/>
        </authorList>
    </citation>
    <scope>NUCLEOTIDE SEQUENCE</scope>
</reference>
<organism evidence="1 2">
    <name type="scientific">Rangifer tarandus platyrhynchus</name>
    <name type="common">Svalbard reindeer</name>
    <dbReference type="NCBI Taxonomy" id="3082113"/>
    <lineage>
        <taxon>Eukaryota</taxon>
        <taxon>Metazoa</taxon>
        <taxon>Chordata</taxon>
        <taxon>Craniata</taxon>
        <taxon>Vertebrata</taxon>
        <taxon>Euteleostomi</taxon>
        <taxon>Mammalia</taxon>
        <taxon>Eutheria</taxon>
        <taxon>Laurasiatheria</taxon>
        <taxon>Artiodactyla</taxon>
        <taxon>Ruminantia</taxon>
        <taxon>Pecora</taxon>
        <taxon>Cervidae</taxon>
        <taxon>Odocoileinae</taxon>
        <taxon>Rangifer</taxon>
    </lineage>
</organism>
<dbReference type="Proteomes" id="UP001162501">
    <property type="component" value="Chromosome 7"/>
</dbReference>
<accession>A0AC60A6N9</accession>
<evidence type="ECO:0000313" key="1">
    <source>
        <dbReference type="EMBL" id="CAN0551096.1"/>
    </source>
</evidence>
<name>A0AC60A6N9_RANTA</name>
<gene>
    <name evidence="1" type="ORF">MRATA1EN22A_LOCUS26205</name>
</gene>
<reference evidence="1" key="2">
    <citation type="submission" date="2025-03" db="EMBL/GenBank/DDBJ databases">
        <authorList>
            <consortium name="ELIXIR-Norway"/>
            <consortium name="Elixir Norway"/>
        </authorList>
    </citation>
    <scope>NUCLEOTIDE SEQUENCE</scope>
</reference>
<sequence>MGRTFRLHTLVGSRRHLVPTQLCASKPGWQSGLAESRHAQKAPLACLLSVFQSDGPLHSLRPYLPSLQTLDLPGPSTRLVIFSVAITVFCPVVPIPPPSTSSHWGLRE</sequence>
<dbReference type="EMBL" id="OX596091">
    <property type="protein sequence ID" value="CAN0551096.1"/>
    <property type="molecule type" value="Genomic_DNA"/>
</dbReference>
<protein>
    <submittedName>
        <fullName evidence="1">Uncharacterized protein</fullName>
    </submittedName>
</protein>
<evidence type="ECO:0000313" key="2">
    <source>
        <dbReference type="Proteomes" id="UP001162501"/>
    </source>
</evidence>
<proteinExistence type="predicted"/>